<dbReference type="EMBL" id="VUAZ01000038">
    <property type="protein sequence ID" value="MPR01910.1"/>
    <property type="molecule type" value="Genomic_DNA"/>
</dbReference>
<reference evidence="1 2" key="2">
    <citation type="journal article" date="2023" name="Plant Pathol.">
        <title>Dismantling and reorganizing Pseudomonas marginalis sensu#lato.</title>
        <authorList>
            <person name="Sawada H."/>
            <person name="Fujikawa T."/>
            <person name="Satou M."/>
        </authorList>
    </citation>
    <scope>NUCLEOTIDE SEQUENCE [LARGE SCALE GENOMIC DNA]</scope>
    <source>
        <strain evidence="1 2">MAFF 212408</strain>
    </source>
</reference>
<evidence type="ECO:0000313" key="2">
    <source>
        <dbReference type="Proteomes" id="UP000326112"/>
    </source>
</evidence>
<protein>
    <submittedName>
        <fullName evidence="1">DUF1963 domain-containing protein</fullName>
    </submittedName>
</protein>
<dbReference type="SUPFAM" id="SSF103032">
    <property type="entry name" value="Hypothetical protein YwqG"/>
    <property type="match status" value="1"/>
</dbReference>
<evidence type="ECO:0000313" key="1">
    <source>
        <dbReference type="EMBL" id="MPR01910.1"/>
    </source>
</evidence>
<dbReference type="InterPro" id="IPR035948">
    <property type="entry name" value="YwqG-like_sf"/>
</dbReference>
<dbReference type="Gene3D" id="2.30.320.10">
    <property type="entry name" value="YwqG-like"/>
    <property type="match status" value="1"/>
</dbReference>
<dbReference type="RefSeq" id="WP_152746127.1">
    <property type="nucleotide sequence ID" value="NZ_VUAZ01000038.1"/>
</dbReference>
<accession>A0A5N7KIN1</accession>
<proteinExistence type="predicted"/>
<keyword evidence="2" id="KW-1185">Reference proteome</keyword>
<comment type="caution">
    <text evidence="1">The sequence shown here is derived from an EMBL/GenBank/DDBJ whole genome shotgun (WGS) entry which is preliminary data.</text>
</comment>
<name>A0A5N7KIN1_9PSED</name>
<organism evidence="1 2">
    <name type="scientific">Pseudomonas kitaguniensis</name>
    <dbReference type="NCBI Taxonomy" id="2607908"/>
    <lineage>
        <taxon>Bacteria</taxon>
        <taxon>Pseudomonadati</taxon>
        <taxon>Pseudomonadota</taxon>
        <taxon>Gammaproteobacteria</taxon>
        <taxon>Pseudomonadales</taxon>
        <taxon>Pseudomonadaceae</taxon>
        <taxon>Pseudomonas</taxon>
    </lineage>
</organism>
<dbReference type="Proteomes" id="UP000326112">
    <property type="component" value="Unassembled WGS sequence"/>
</dbReference>
<sequence>MLIKKTEIKTESYIGGNPVLPLGCEYPTSKNNIALTFFFTIQFSEPHRFSGYTLSFFSATAEFDENLTIPRMLKSDLKGAVIPSGFLRDYQELFKAYLFRTETAQTIKAKDPRVKKQYLTFSSIEDSEDSDIFGWAGLSPNWTIEDEAPSTYEGESVNFIFQIKKDQTFEILEGAPPQKEMDIFGGVKDRKEINYTFFNQNESFFFGRTANDNDNSVYIITQ</sequence>
<reference evidence="1 2" key="1">
    <citation type="journal article" date="2020" name="Int. J. Syst. Evol. Microbiol.">
        <title>Pseudomonas kitaguniensis sp. nov., a pathogen causing bacterial rot of Welsh onion in Japan.</title>
        <authorList>
            <person name="Sawada H."/>
            <person name="Fujikawa T."/>
            <person name="Nishiwaki Y."/>
            <person name="Horita H."/>
        </authorList>
    </citation>
    <scope>NUCLEOTIDE SEQUENCE [LARGE SCALE GENOMIC DNA]</scope>
    <source>
        <strain evidence="1 2">MAFF 212408</strain>
    </source>
</reference>
<gene>
    <name evidence="1" type="ORF">F0169_07360</name>
</gene>